<dbReference type="SMART" id="SM00730">
    <property type="entry name" value="PSN"/>
    <property type="match status" value="1"/>
</dbReference>
<evidence type="ECO:0000256" key="5">
    <source>
        <dbReference type="ARBA" id="ARBA00022989"/>
    </source>
</evidence>
<feature type="transmembrane region" description="Helical" evidence="8">
    <location>
        <begin position="381"/>
        <end position="403"/>
    </location>
</feature>
<dbReference type="InterPro" id="IPR007369">
    <property type="entry name" value="Peptidase_A22B_SPP"/>
</dbReference>
<dbReference type="Gene3D" id="3.50.30.30">
    <property type="match status" value="1"/>
</dbReference>
<dbReference type="PANTHER" id="PTHR12174:SF103">
    <property type="entry name" value="INTRAMEMBRANE PROTEASE (IMPAS) FAMILY"/>
    <property type="match status" value="1"/>
</dbReference>
<evidence type="ECO:0000256" key="1">
    <source>
        <dbReference type="ARBA" id="ARBA00004127"/>
    </source>
</evidence>
<dbReference type="InterPro" id="IPR003137">
    <property type="entry name" value="PA_domain"/>
</dbReference>
<comment type="caution">
    <text evidence="10">The sequence shown here is derived from an EMBL/GenBank/DDBJ whole genome shotgun (WGS) entry which is preliminary data.</text>
</comment>
<feature type="transmembrane region" description="Helical" evidence="8">
    <location>
        <begin position="330"/>
        <end position="348"/>
    </location>
</feature>
<dbReference type="GO" id="GO:0042500">
    <property type="term" value="F:aspartic endopeptidase activity, intramembrane cleaving"/>
    <property type="evidence" value="ECO:0007669"/>
    <property type="project" value="InterPro"/>
</dbReference>
<feature type="region of interest" description="Disordered" evidence="7">
    <location>
        <begin position="565"/>
        <end position="599"/>
    </location>
</feature>
<proteinExistence type="inferred from homology"/>
<reference evidence="10 11" key="1">
    <citation type="journal article" date="2021" name="Elife">
        <title>Chloroplast acquisition without the gene transfer in kleptoplastic sea slugs, Plakobranchus ocellatus.</title>
        <authorList>
            <person name="Maeda T."/>
            <person name="Takahashi S."/>
            <person name="Yoshida T."/>
            <person name="Shimamura S."/>
            <person name="Takaki Y."/>
            <person name="Nagai Y."/>
            <person name="Toyoda A."/>
            <person name="Suzuki Y."/>
            <person name="Arimoto A."/>
            <person name="Ishii H."/>
            <person name="Satoh N."/>
            <person name="Nishiyama T."/>
            <person name="Hasebe M."/>
            <person name="Maruyama T."/>
            <person name="Minagawa J."/>
            <person name="Obokata J."/>
            <person name="Shigenobu S."/>
        </authorList>
    </citation>
    <scope>NUCLEOTIDE SEQUENCE [LARGE SCALE GENOMIC DNA]</scope>
</reference>
<feature type="transmembrane region" description="Helical" evidence="8">
    <location>
        <begin position="285"/>
        <end position="309"/>
    </location>
</feature>
<feature type="transmembrane region" description="Helical" evidence="8">
    <location>
        <begin position="204"/>
        <end position="224"/>
    </location>
</feature>
<dbReference type="GO" id="GO:0098554">
    <property type="term" value="C:cytoplasmic side of endoplasmic reticulum membrane"/>
    <property type="evidence" value="ECO:0007669"/>
    <property type="project" value="TreeGrafter"/>
</dbReference>
<dbReference type="Proteomes" id="UP000735302">
    <property type="component" value="Unassembled WGS sequence"/>
</dbReference>
<protein>
    <submittedName>
        <fullName evidence="10">Signal peptide peptidase-like 2b</fullName>
    </submittedName>
</protein>
<keyword evidence="5 8" id="KW-1133">Transmembrane helix</keyword>
<gene>
    <name evidence="10" type="ORF">PoB_003691400</name>
</gene>
<evidence type="ECO:0000256" key="8">
    <source>
        <dbReference type="SAM" id="Phobius"/>
    </source>
</evidence>
<accession>A0AAV4AWB8</accession>
<feature type="transmembrane region" description="Helical" evidence="8">
    <location>
        <begin position="480"/>
        <end position="506"/>
    </location>
</feature>
<name>A0AAV4AWB8_9GAST</name>
<dbReference type="GO" id="GO:0098553">
    <property type="term" value="C:lumenal side of endoplasmic reticulum membrane"/>
    <property type="evidence" value="ECO:0007669"/>
    <property type="project" value="TreeGrafter"/>
</dbReference>
<dbReference type="EMBL" id="BLXT01004163">
    <property type="protein sequence ID" value="GFO10409.1"/>
    <property type="molecule type" value="Genomic_DNA"/>
</dbReference>
<evidence type="ECO:0000256" key="7">
    <source>
        <dbReference type="SAM" id="MobiDB-lite"/>
    </source>
</evidence>
<evidence type="ECO:0000259" key="9">
    <source>
        <dbReference type="Pfam" id="PF02225"/>
    </source>
</evidence>
<feature type="domain" description="PA" evidence="9">
    <location>
        <begin position="98"/>
        <end position="173"/>
    </location>
</feature>
<feature type="compositionally biased region" description="Acidic residues" evidence="7">
    <location>
        <begin position="571"/>
        <end position="582"/>
    </location>
</feature>
<sequence length="599" mass="66596">MGWFAGPITTKPTPGYMLTYMFVNLFHIDCLVAQWIKRWTLNHKTFASGNALLEVVSIGGSVPQEKALFCIQYNSLHQTLPSTVKDATPYDLIDFSNIEGCNASEYRGHQIFSSRPIVAVARGGCTFTDKAAVAESQMAAAVLVVDDKDSTSTPLPGGNKTEFNAFNISLAVIAWQDYRSLLDFQQKIRVSLYSPPPLLWDGNMVFIVFASTILVMAGGAWAAYSEEHALRQHKSNASKSRDSTDGSNDEEEGNPFTVTGVLIWFFFICATILLLYFFYNYMVYVFIALFCIVGAHSLYRCLLPLWTYIMPINYDIPLNRLPCFKSKAKLGSLILLMPCVTIAIFWAVERHSAYAWILQDILGASFCIFLIQSLRLPSLKIIGILLVLLLVYDVFFVFITPLFTSDGESVMVSVATGGKGGSKESLPMVFLIPLFGSSPQYKCRERAYSLLGFGDVIIPGLLVAYNAVCDVRLKGNRCTLCMPYYLTAVTGYMFGMAVCMVSLILMESGQPALLYLVPCTLIPTVTMAACRKQFVLLFRGHATIYVFSLDDVEAQVGAASDSERHVQVDNVGEEEEEEEEEVSALVRNDRDQEHINLIH</sequence>
<evidence type="ECO:0000256" key="2">
    <source>
        <dbReference type="ARBA" id="ARBA00006859"/>
    </source>
</evidence>
<dbReference type="GO" id="GO:0033619">
    <property type="term" value="P:membrane protein proteolysis"/>
    <property type="evidence" value="ECO:0007669"/>
    <property type="project" value="TreeGrafter"/>
</dbReference>
<feature type="compositionally biased region" description="Basic and acidic residues" evidence="7">
    <location>
        <begin position="587"/>
        <end position="599"/>
    </location>
</feature>
<evidence type="ECO:0000256" key="6">
    <source>
        <dbReference type="ARBA" id="ARBA00023136"/>
    </source>
</evidence>
<comment type="similarity">
    <text evidence="2">Belongs to the peptidase A22B family.</text>
</comment>
<keyword evidence="6 8" id="KW-0472">Membrane</keyword>
<dbReference type="GO" id="GO:0030660">
    <property type="term" value="C:Golgi-associated vesicle membrane"/>
    <property type="evidence" value="ECO:0007669"/>
    <property type="project" value="TreeGrafter"/>
</dbReference>
<dbReference type="PANTHER" id="PTHR12174">
    <property type="entry name" value="SIGNAL PEPTIDE PEPTIDASE"/>
    <property type="match status" value="1"/>
</dbReference>
<evidence type="ECO:0000256" key="4">
    <source>
        <dbReference type="ARBA" id="ARBA00022801"/>
    </source>
</evidence>
<dbReference type="AlphaFoldDB" id="A0AAV4AWB8"/>
<feature type="transmembrane region" description="Helical" evidence="8">
    <location>
        <begin position="512"/>
        <end position="530"/>
    </location>
</feature>
<organism evidence="10 11">
    <name type="scientific">Plakobranchus ocellatus</name>
    <dbReference type="NCBI Taxonomy" id="259542"/>
    <lineage>
        <taxon>Eukaryota</taxon>
        <taxon>Metazoa</taxon>
        <taxon>Spiralia</taxon>
        <taxon>Lophotrochozoa</taxon>
        <taxon>Mollusca</taxon>
        <taxon>Gastropoda</taxon>
        <taxon>Heterobranchia</taxon>
        <taxon>Euthyneura</taxon>
        <taxon>Panpulmonata</taxon>
        <taxon>Sacoglossa</taxon>
        <taxon>Placobranchoidea</taxon>
        <taxon>Plakobranchidae</taxon>
        <taxon>Plakobranchus</taxon>
    </lineage>
</organism>
<feature type="transmembrane region" description="Helical" evidence="8">
    <location>
        <begin position="447"/>
        <end position="468"/>
    </location>
</feature>
<comment type="subcellular location">
    <subcellularLocation>
        <location evidence="1">Endomembrane system</location>
        <topology evidence="1">Multi-pass membrane protein</topology>
    </subcellularLocation>
</comment>
<feature type="transmembrane region" description="Helical" evidence="8">
    <location>
        <begin position="261"/>
        <end position="279"/>
    </location>
</feature>
<evidence type="ECO:0000313" key="11">
    <source>
        <dbReference type="Proteomes" id="UP000735302"/>
    </source>
</evidence>
<dbReference type="Pfam" id="PF04258">
    <property type="entry name" value="Peptidase_A22B"/>
    <property type="match status" value="1"/>
</dbReference>
<keyword evidence="3 8" id="KW-0812">Transmembrane</keyword>
<evidence type="ECO:0000256" key="3">
    <source>
        <dbReference type="ARBA" id="ARBA00022692"/>
    </source>
</evidence>
<evidence type="ECO:0000313" key="10">
    <source>
        <dbReference type="EMBL" id="GFO10409.1"/>
    </source>
</evidence>
<feature type="transmembrane region" description="Helical" evidence="8">
    <location>
        <begin position="354"/>
        <end position="374"/>
    </location>
</feature>
<keyword evidence="11" id="KW-1185">Reference proteome</keyword>
<dbReference type="Pfam" id="PF02225">
    <property type="entry name" value="PA"/>
    <property type="match status" value="1"/>
</dbReference>
<keyword evidence="4" id="KW-0378">Hydrolase</keyword>
<dbReference type="GO" id="GO:0005765">
    <property type="term" value="C:lysosomal membrane"/>
    <property type="evidence" value="ECO:0007669"/>
    <property type="project" value="TreeGrafter"/>
</dbReference>
<dbReference type="InterPro" id="IPR006639">
    <property type="entry name" value="Preselin/SPP"/>
</dbReference>